<dbReference type="PANTHER" id="PTHR41287:SF1">
    <property type="entry name" value="PROTEIN YMFN"/>
    <property type="match status" value="1"/>
</dbReference>
<proteinExistence type="predicted"/>
<comment type="caution">
    <text evidence="3">The sequence shown here is derived from an EMBL/GenBank/DDBJ whole genome shotgun (WGS) entry which is preliminary data.</text>
</comment>
<dbReference type="RefSeq" id="WP_343927154.1">
    <property type="nucleotide sequence ID" value="NZ_BAAAEN010000002.1"/>
</dbReference>
<organism evidence="3 4">
    <name type="scientific">Pigmentiphaga daeguensis</name>
    <dbReference type="NCBI Taxonomy" id="414049"/>
    <lineage>
        <taxon>Bacteria</taxon>
        <taxon>Pseudomonadati</taxon>
        <taxon>Pseudomonadota</taxon>
        <taxon>Betaproteobacteria</taxon>
        <taxon>Burkholderiales</taxon>
        <taxon>Alcaligenaceae</taxon>
        <taxon>Pigmentiphaga</taxon>
    </lineage>
</organism>
<dbReference type="EMBL" id="BAAAEN010000002">
    <property type="protein sequence ID" value="GAA0493670.1"/>
    <property type="molecule type" value="Genomic_DNA"/>
</dbReference>
<dbReference type="Pfam" id="PF03354">
    <property type="entry name" value="TerL_ATPase"/>
    <property type="match status" value="1"/>
</dbReference>
<sequence length="571" mass="64270">MAKAEYPRWAAGLQFARDVVRGKIPAGRYVVLACQRHLDDLERSKTRDFAYKFDPAAAEKKIGLIELLPHTKGEWAFKRQLVTLEPWQLFGIGCTFGWVHKKTGLRRFRESYWEVPRKNGKSVIAAGVGLGMFVADDEFGAEVYSGATTEKQAWEVFRPARLMVKRSPMLMEHCGIEVNAQNLNIPADNSRFEPIIGDPGDGASPSCAIVDEYHEHASASLYETMLTGMGARRQPLMFIITTAGADIEGPCYDKRREVIEMLDGTVPDEELFGWIWTIDEGDDWTDPKVLAKANPNMGVSVYQPYLESLQQRAIRRARFTNTFKTKHLNVWVTAKSGYFNMERWRELADPSLTLERFAGQSCNLGFDLARKLDMNSMARLFWRDIEGVRHYYSVAPRFWVPEETVRDTDNKRMAERYQAWLNQGLLYDTPGAEVDYREILAEAVEANRETPVETSSIDPHGATALAHDLDDEGLTPIVITQNYKNMSDPMKELEAAIMAGRFHHDGNPIMTWCVGNVVGKYLPGNDDVVRPIKQGDDNKIDGAVALIMAIGRAMLGDGSTTVQQGFVVIDA</sequence>
<evidence type="ECO:0000313" key="4">
    <source>
        <dbReference type="Proteomes" id="UP001501706"/>
    </source>
</evidence>
<dbReference type="Pfam" id="PF20441">
    <property type="entry name" value="TerL_nuclease"/>
    <property type="match status" value="1"/>
</dbReference>
<dbReference type="InterPro" id="IPR005021">
    <property type="entry name" value="Terminase_largesu-like"/>
</dbReference>
<evidence type="ECO:0000259" key="1">
    <source>
        <dbReference type="Pfam" id="PF03354"/>
    </source>
</evidence>
<dbReference type="InterPro" id="IPR046461">
    <property type="entry name" value="TerL_ATPase"/>
</dbReference>
<dbReference type="PANTHER" id="PTHR41287">
    <property type="match status" value="1"/>
</dbReference>
<feature type="domain" description="Terminase large subunit-like endonuclease" evidence="2">
    <location>
        <begin position="267"/>
        <end position="555"/>
    </location>
</feature>
<dbReference type="InterPro" id="IPR046462">
    <property type="entry name" value="TerL_nuclease"/>
</dbReference>
<dbReference type="Proteomes" id="UP001501706">
    <property type="component" value="Unassembled WGS sequence"/>
</dbReference>
<name>A0ABN1BAP6_9BURK</name>
<dbReference type="InterPro" id="IPR027417">
    <property type="entry name" value="P-loop_NTPase"/>
</dbReference>
<dbReference type="Gene3D" id="3.40.50.300">
    <property type="entry name" value="P-loop containing nucleotide triphosphate hydrolases"/>
    <property type="match status" value="1"/>
</dbReference>
<reference evidence="3 4" key="1">
    <citation type="journal article" date="2019" name="Int. J. Syst. Evol. Microbiol.">
        <title>The Global Catalogue of Microorganisms (GCM) 10K type strain sequencing project: providing services to taxonomists for standard genome sequencing and annotation.</title>
        <authorList>
            <consortium name="The Broad Institute Genomics Platform"/>
            <consortium name="The Broad Institute Genome Sequencing Center for Infectious Disease"/>
            <person name="Wu L."/>
            <person name="Ma J."/>
        </authorList>
    </citation>
    <scope>NUCLEOTIDE SEQUENCE [LARGE SCALE GENOMIC DNA]</scope>
    <source>
        <strain evidence="3 4">JCM 14330</strain>
    </source>
</reference>
<protein>
    <submittedName>
        <fullName evidence="3">Terminase large subunit</fullName>
    </submittedName>
</protein>
<accession>A0ABN1BAP6</accession>
<evidence type="ECO:0000259" key="2">
    <source>
        <dbReference type="Pfam" id="PF20441"/>
    </source>
</evidence>
<feature type="domain" description="Terminase large subunit-like ATPase" evidence="1">
    <location>
        <begin position="86"/>
        <end position="256"/>
    </location>
</feature>
<gene>
    <name evidence="3" type="ORF">GCM10009097_06930</name>
</gene>
<evidence type="ECO:0000313" key="3">
    <source>
        <dbReference type="EMBL" id="GAA0493670.1"/>
    </source>
</evidence>
<keyword evidence="4" id="KW-1185">Reference proteome</keyword>